<dbReference type="InterPro" id="IPR038498">
    <property type="entry name" value="OspF/SpvC_sf"/>
</dbReference>
<gene>
    <name evidence="1" type="ORF">Lwor_2069</name>
</gene>
<dbReference type="EMBL" id="LNZC01000027">
    <property type="protein sequence ID" value="KTD76844.1"/>
    <property type="molecule type" value="Genomic_DNA"/>
</dbReference>
<sequence length="360" mass="40224">MVIDINELINLYKPDSAGSENAHWIMIPDSKDNVIYSNAIGAVGDGIVNGWKIHISIAPEQMAQAVVLIAQELINEDAPRAAIKFASNALARTGQPSKQVAVKFYDDELKDKKAILNFLNRIDATLKAHKIGTDKRPINSDEMEKKAKYDAVIYDDLGTPSRFNYRNENCIVLLDDIYQMAGGVGDTTERDGSVLVRQSYYLQLPDSQRHNPGNRVEDPFATFRITSQLPEQPNVQDRTGDLGRNPLSSGLFATRSCPENPTTAPMNSNFTSHQVTEINHLIDRLEKEIRSFWPYPNKDRKEAKVEGLKQLLEKSQTMSPQEAVKAVETQFPDIRKGALSTRTADLLDSLKKVQKSLGNN</sequence>
<proteinExistence type="predicted"/>
<dbReference type="RefSeq" id="WP_058493834.1">
    <property type="nucleotide sequence ID" value="NZ_CBCRUR010000031.1"/>
</dbReference>
<dbReference type="Proteomes" id="UP000054662">
    <property type="component" value="Unassembled WGS sequence"/>
</dbReference>
<evidence type="ECO:0000313" key="2">
    <source>
        <dbReference type="Proteomes" id="UP000054662"/>
    </source>
</evidence>
<organism evidence="1 2">
    <name type="scientific">Legionella worsleiensis</name>
    <dbReference type="NCBI Taxonomy" id="45076"/>
    <lineage>
        <taxon>Bacteria</taxon>
        <taxon>Pseudomonadati</taxon>
        <taxon>Pseudomonadota</taxon>
        <taxon>Gammaproteobacteria</taxon>
        <taxon>Legionellales</taxon>
        <taxon>Legionellaceae</taxon>
        <taxon>Legionella</taxon>
    </lineage>
</organism>
<dbReference type="PATRIC" id="fig|45076.6.peg.2266"/>
<dbReference type="AlphaFoldDB" id="A0A0W1A642"/>
<reference evidence="1 2" key="1">
    <citation type="submission" date="2015-11" db="EMBL/GenBank/DDBJ databases">
        <title>Genomic analysis of 38 Legionella species identifies large and diverse effector repertoires.</title>
        <authorList>
            <person name="Burstein D."/>
            <person name="Amaro F."/>
            <person name="Zusman T."/>
            <person name="Lifshitz Z."/>
            <person name="Cohen O."/>
            <person name="Gilbert J.A."/>
            <person name="Pupko T."/>
            <person name="Shuman H.A."/>
            <person name="Segal G."/>
        </authorList>
    </citation>
    <scope>NUCLEOTIDE SEQUENCE [LARGE SCALE GENOMIC DNA]</scope>
    <source>
        <strain evidence="1 2">ATCC 49508</strain>
    </source>
</reference>
<evidence type="ECO:0000313" key="1">
    <source>
        <dbReference type="EMBL" id="KTD76844.1"/>
    </source>
</evidence>
<accession>A0A0W1A642</accession>
<comment type="caution">
    <text evidence="1">The sequence shown here is derived from an EMBL/GenBank/DDBJ whole genome shotgun (WGS) entry which is preliminary data.</text>
</comment>
<dbReference type="OrthoDB" id="5646833at2"/>
<dbReference type="Gene3D" id="3.30.2430.10">
    <property type="entry name" value="phosphothreonine lyase"/>
    <property type="match status" value="1"/>
</dbReference>
<keyword evidence="2" id="KW-1185">Reference proteome</keyword>
<name>A0A0W1A642_9GAMM</name>
<protein>
    <submittedName>
        <fullName evidence="1">Uncharacterized protein</fullName>
    </submittedName>
</protein>